<dbReference type="GO" id="GO:0044718">
    <property type="term" value="P:siderophore transmembrane transport"/>
    <property type="evidence" value="ECO:0007669"/>
    <property type="project" value="TreeGrafter"/>
</dbReference>
<dbReference type="InterPro" id="IPR008969">
    <property type="entry name" value="CarboxyPept-like_regulatory"/>
</dbReference>
<dbReference type="GeneID" id="93365859"/>
<dbReference type="Pfam" id="PF14905">
    <property type="entry name" value="OMP_b-brl_3"/>
    <property type="match status" value="1"/>
</dbReference>
<dbReference type="GO" id="GO:0015344">
    <property type="term" value="F:siderophore uptake transmembrane transporter activity"/>
    <property type="evidence" value="ECO:0007669"/>
    <property type="project" value="TreeGrafter"/>
</dbReference>
<dbReference type="STRING" id="553175.POREN0001_0145"/>
<feature type="chain" id="PRO_5002926302" description="Outer membrane protein beta-barrel domain-containing protein" evidence="2">
    <location>
        <begin position="23"/>
        <end position="790"/>
    </location>
</feature>
<dbReference type="Proteomes" id="UP000004295">
    <property type="component" value="Unassembled WGS sequence"/>
</dbReference>
<feature type="domain" description="Outer membrane protein beta-barrel" evidence="3">
    <location>
        <begin position="378"/>
        <end position="766"/>
    </location>
</feature>
<keyword evidence="1 2" id="KW-0732">Signal</keyword>
<dbReference type="InterPro" id="IPR041700">
    <property type="entry name" value="OMP_b-brl_3"/>
</dbReference>
<comment type="caution">
    <text evidence="4">The sequence shown here is derived from an EMBL/GenBank/DDBJ whole genome shotgun (WGS) entry which is preliminary data.</text>
</comment>
<dbReference type="Gene3D" id="2.170.130.10">
    <property type="entry name" value="TonB-dependent receptor, plug domain"/>
    <property type="match status" value="1"/>
</dbReference>
<organism evidence="4 5">
    <name type="scientific">Porphyromonas endodontalis (strain ATCC 35406 / DSM 24491 / JCM 8526 / CCUG 16442 / BCRC 14492 / NCTC 13058 / HG 370)</name>
    <name type="common">Bacteroides endodontalis</name>
    <dbReference type="NCBI Taxonomy" id="553175"/>
    <lineage>
        <taxon>Bacteria</taxon>
        <taxon>Pseudomonadati</taxon>
        <taxon>Bacteroidota</taxon>
        <taxon>Bacteroidia</taxon>
        <taxon>Bacteroidales</taxon>
        <taxon>Porphyromonadaceae</taxon>
        <taxon>Porphyromonas</taxon>
    </lineage>
</organism>
<dbReference type="PANTHER" id="PTHR30069">
    <property type="entry name" value="TONB-DEPENDENT OUTER MEMBRANE RECEPTOR"/>
    <property type="match status" value="1"/>
</dbReference>
<reference evidence="4 5" key="1">
    <citation type="submission" date="2009-04" db="EMBL/GenBank/DDBJ databases">
        <authorList>
            <person name="Sebastian Y."/>
            <person name="Madupu R."/>
            <person name="Durkin A.S."/>
            <person name="Torralba M."/>
            <person name="Methe B."/>
            <person name="Sutton G.G."/>
            <person name="Strausberg R.L."/>
            <person name="Nelson K.E."/>
        </authorList>
    </citation>
    <scope>NUCLEOTIDE SEQUENCE [LARGE SCALE GENOMIC DNA]</scope>
    <source>
        <strain evidence="5">ATCC 35406 / DSM 24491 / JCM 8526 / CCUG 16442 / BCRC 14492 / NCTC 13058 / HG 370</strain>
    </source>
</reference>
<evidence type="ECO:0000313" key="4">
    <source>
        <dbReference type="EMBL" id="EEN82288.1"/>
    </source>
</evidence>
<evidence type="ECO:0000256" key="1">
    <source>
        <dbReference type="ARBA" id="ARBA00022729"/>
    </source>
</evidence>
<dbReference type="RefSeq" id="WP_004334426.1">
    <property type="nucleotide sequence ID" value="NZ_ACNN01000028.1"/>
</dbReference>
<dbReference type="InterPro" id="IPR037066">
    <property type="entry name" value="Plug_dom_sf"/>
</dbReference>
<name>C3JC07_POREA</name>
<gene>
    <name evidence="4" type="ORF">POREN0001_0145</name>
</gene>
<dbReference type="eggNOG" id="COG4206">
    <property type="taxonomic scope" value="Bacteria"/>
</dbReference>
<dbReference type="SUPFAM" id="SSF49464">
    <property type="entry name" value="Carboxypeptidase regulatory domain-like"/>
    <property type="match status" value="1"/>
</dbReference>
<evidence type="ECO:0000313" key="5">
    <source>
        <dbReference type="Proteomes" id="UP000004295"/>
    </source>
</evidence>
<dbReference type="SUPFAM" id="SSF56935">
    <property type="entry name" value="Porins"/>
    <property type="match status" value="1"/>
</dbReference>
<protein>
    <recommendedName>
        <fullName evidence="3">Outer membrane protein beta-barrel domain-containing protein</fullName>
    </recommendedName>
</protein>
<dbReference type="AlphaFoldDB" id="C3JC07"/>
<accession>C3JC07</accession>
<feature type="signal peptide" evidence="2">
    <location>
        <begin position="1"/>
        <end position="22"/>
    </location>
</feature>
<dbReference type="PANTHER" id="PTHR30069:SF29">
    <property type="entry name" value="HEMOGLOBIN AND HEMOGLOBIN-HAPTOGLOBIN-BINDING PROTEIN 1-RELATED"/>
    <property type="match status" value="1"/>
</dbReference>
<sequence length="790" mass="90216">MRRRLFYWVTILLLGGVSLASAQSVRGRVLDENGVPISFATMRLLVPQDSTVINGGVSDANGSFEVDRKGVSLPLLLKGSYMGMEDVYHTIAKESEIELRMHPLTSQLEEVTITVHRPSHTLVNGGISTTIEGTTLAQLPNIYRMLAQLPMVEVQNEGITVLGRGTPLIYINGRKMTDATELQRLSPHLIEKIDVVTTPDARYSASSRSVILITVRREPGSGLSGIVRGDAETYLRKQEKVALGDYLLADLNYRVGKWDILASVSQRNSFFVKDIKADFWGRADGNEWHNRSTLTYEEDRHRIQSSLGLSYTDALNSAGVKYKGTWEPLSQEVLSTELYSLRNSEPEEKLCNRDHQRTFPHLSHRANAYYIRKLGSWELSADGDFYSSSYKGEGTVVEGKDFDQIDRVFISKKGASNQAWGVRSEVRGPLWSGTSSLGMEYSSTKRGDTYQAAAELNLPSNNTQIKEQQFAFYLGHSTLIADKVQCSLGLRLERVESDYTSQGKRVPELSRQYFNLFPNFSLATRLWGMNVQLAFNSRIERPQYWQLRSDYSYISRFEYQTGEPNLRPGLTYATEFTLNRKWITFLLSHQYLKYSIQQVTTRMPDIREEGKYRPFTTLLTQVNEQPFHEMQAMLILSPKIGFWSPSYTFGVLKQFGFYRYDFEERVALSKPCLHIALKNNFALPYGILFGANFELLGFGDIENVSFEKPQIRSSLELGKQWFGGKLSTNLYLSDPIRNEHYRMVSRYSRLLISNFYSPEIFFSVSYRFNTTKSNYRGRGALDREVSRMSR</sequence>
<evidence type="ECO:0000256" key="2">
    <source>
        <dbReference type="SAM" id="SignalP"/>
    </source>
</evidence>
<keyword evidence="5" id="KW-1185">Reference proteome</keyword>
<dbReference type="InterPro" id="IPR039426">
    <property type="entry name" value="TonB-dep_rcpt-like"/>
</dbReference>
<proteinExistence type="predicted"/>
<dbReference type="EMBL" id="ACNN01000028">
    <property type="protein sequence ID" value="EEN82288.1"/>
    <property type="molecule type" value="Genomic_DNA"/>
</dbReference>
<evidence type="ECO:0000259" key="3">
    <source>
        <dbReference type="Pfam" id="PF14905"/>
    </source>
</evidence>